<dbReference type="SMART" id="SM00347">
    <property type="entry name" value="HTH_MARR"/>
    <property type="match status" value="1"/>
</dbReference>
<feature type="domain" description="HTH marR-type" evidence="4">
    <location>
        <begin position="16"/>
        <end position="149"/>
    </location>
</feature>
<gene>
    <name evidence="5" type="ORF">DDF84_008415</name>
</gene>
<dbReference type="PANTHER" id="PTHR42756:SF1">
    <property type="entry name" value="TRANSCRIPTIONAL REPRESSOR OF EMRAB OPERON"/>
    <property type="match status" value="1"/>
</dbReference>
<dbReference type="OrthoDB" id="8654642at2"/>
<dbReference type="Pfam" id="PF12802">
    <property type="entry name" value="MarR_2"/>
    <property type="match status" value="1"/>
</dbReference>
<dbReference type="InterPro" id="IPR036390">
    <property type="entry name" value="WH_DNA-bd_sf"/>
</dbReference>
<dbReference type="PANTHER" id="PTHR42756">
    <property type="entry name" value="TRANSCRIPTIONAL REGULATOR, MARR"/>
    <property type="match status" value="1"/>
</dbReference>
<dbReference type="InterPro" id="IPR000835">
    <property type="entry name" value="HTH_MarR-typ"/>
</dbReference>
<evidence type="ECO:0000259" key="4">
    <source>
        <dbReference type="PROSITE" id="PS50995"/>
    </source>
</evidence>
<evidence type="ECO:0000256" key="1">
    <source>
        <dbReference type="ARBA" id="ARBA00023015"/>
    </source>
</evidence>
<evidence type="ECO:0000313" key="5">
    <source>
        <dbReference type="EMBL" id="QBP09781.1"/>
    </source>
</evidence>
<keyword evidence="2" id="KW-0238">DNA-binding</keyword>
<evidence type="ECO:0000256" key="3">
    <source>
        <dbReference type="ARBA" id="ARBA00023163"/>
    </source>
</evidence>
<organism evidence="5 6">
    <name type="scientific">Cupriavidus metallidurans</name>
    <dbReference type="NCBI Taxonomy" id="119219"/>
    <lineage>
        <taxon>Bacteria</taxon>
        <taxon>Pseudomonadati</taxon>
        <taxon>Pseudomonadota</taxon>
        <taxon>Betaproteobacteria</taxon>
        <taxon>Burkholderiales</taxon>
        <taxon>Burkholderiaceae</taxon>
        <taxon>Cupriavidus</taxon>
    </lineage>
</organism>
<evidence type="ECO:0000256" key="2">
    <source>
        <dbReference type="ARBA" id="ARBA00023125"/>
    </source>
</evidence>
<dbReference type="GO" id="GO:0003677">
    <property type="term" value="F:DNA binding"/>
    <property type="evidence" value="ECO:0007669"/>
    <property type="project" value="UniProtKB-KW"/>
</dbReference>
<dbReference type="PROSITE" id="PS50995">
    <property type="entry name" value="HTH_MARR_2"/>
    <property type="match status" value="1"/>
</dbReference>
<dbReference type="AlphaFoldDB" id="A0A482INM8"/>
<dbReference type="Gene3D" id="1.10.10.10">
    <property type="entry name" value="Winged helix-like DNA-binding domain superfamily/Winged helix DNA-binding domain"/>
    <property type="match status" value="1"/>
</dbReference>
<evidence type="ECO:0000313" key="6">
    <source>
        <dbReference type="Proteomes" id="UP000253772"/>
    </source>
</evidence>
<dbReference type="InterPro" id="IPR036388">
    <property type="entry name" value="WH-like_DNA-bd_sf"/>
</dbReference>
<proteinExistence type="predicted"/>
<name>A0A482INM8_9BURK</name>
<reference evidence="5 6" key="1">
    <citation type="submission" date="2019-03" db="EMBL/GenBank/DDBJ databases">
        <title>Comparative insights into the high quality Complete genome sequence of highly metal resistant Cupriavidus metallidurans strain BS1 isolated from a gold-copper mine.</title>
        <authorList>
            <person name="Mazhar H.S."/>
            <person name="Rensing C."/>
        </authorList>
    </citation>
    <scope>NUCLEOTIDE SEQUENCE [LARGE SCALE GENOMIC DNA]</scope>
    <source>
        <strain evidence="5 6">BS1</strain>
    </source>
</reference>
<dbReference type="SUPFAM" id="SSF46785">
    <property type="entry name" value="Winged helix' DNA-binding domain"/>
    <property type="match status" value="1"/>
</dbReference>
<dbReference type="Proteomes" id="UP000253772">
    <property type="component" value="Chromosome c1"/>
</dbReference>
<protein>
    <submittedName>
        <fullName evidence="5">MarR family transcriptional regulator</fullName>
    </submittedName>
</protein>
<accession>A0A482INM8</accession>
<sequence>MAQETSGTLQAPGRLVDFINYRLYHLSRVAMAASGLHLRAAAGVSRREWRMLAFLGEQPGTRLTELAASAGLDKVLASRAVHGLIDKGLVRRDSREGDRRAAAFRLTEAGESVYAAAFARARDFNRELAGCLNEDEAEMFSRCLDKLHGQAMTMLLAAKPLADRSDAADAPAFEDPLSVWRKR</sequence>
<dbReference type="RefSeq" id="WP_017514541.1">
    <property type="nucleotide sequence ID" value="NZ_CP037900.1"/>
</dbReference>
<dbReference type="PRINTS" id="PR00598">
    <property type="entry name" value="HTHMARR"/>
</dbReference>
<dbReference type="EMBL" id="CP037900">
    <property type="protein sequence ID" value="QBP09781.1"/>
    <property type="molecule type" value="Genomic_DNA"/>
</dbReference>
<dbReference type="GO" id="GO:0003700">
    <property type="term" value="F:DNA-binding transcription factor activity"/>
    <property type="evidence" value="ECO:0007669"/>
    <property type="project" value="InterPro"/>
</dbReference>
<keyword evidence="3" id="KW-0804">Transcription</keyword>
<keyword evidence="1" id="KW-0805">Transcription regulation</keyword>